<evidence type="ECO:0008006" key="5">
    <source>
        <dbReference type="Google" id="ProtNLM"/>
    </source>
</evidence>
<reference evidence="3 4" key="1">
    <citation type="submission" date="2018-06" db="EMBL/GenBank/DDBJ databases">
        <title>The draft genome sequence of Crocinitomix sp. SM1701.</title>
        <authorList>
            <person name="Zhang X."/>
        </authorList>
    </citation>
    <scope>NUCLEOTIDE SEQUENCE [LARGE SCALE GENOMIC DNA]</scope>
    <source>
        <strain evidence="3 4">SM1701</strain>
    </source>
</reference>
<name>A0A2W1N2P0_9FLAO</name>
<accession>A0A2W1N2P0</accession>
<dbReference type="EMBL" id="QKSB01000004">
    <property type="protein sequence ID" value="PZE17251.1"/>
    <property type="molecule type" value="Genomic_DNA"/>
</dbReference>
<feature type="transmembrane region" description="Helical" evidence="2">
    <location>
        <begin position="12"/>
        <end position="31"/>
    </location>
</feature>
<organism evidence="3 4">
    <name type="scientific">Putridiphycobacter roseus</name>
    <dbReference type="NCBI Taxonomy" id="2219161"/>
    <lineage>
        <taxon>Bacteria</taxon>
        <taxon>Pseudomonadati</taxon>
        <taxon>Bacteroidota</taxon>
        <taxon>Flavobacteriia</taxon>
        <taxon>Flavobacteriales</taxon>
        <taxon>Crocinitomicaceae</taxon>
        <taxon>Putridiphycobacter</taxon>
    </lineage>
</organism>
<gene>
    <name evidence="3" type="ORF">DNU06_08230</name>
</gene>
<evidence type="ECO:0000313" key="4">
    <source>
        <dbReference type="Proteomes" id="UP000249248"/>
    </source>
</evidence>
<sequence length="253" mass="28107">MEQFLINIEKYRVAILGTVLFHILIFVVSSFSQVQNVSRMPPQEIRIEIPLDDIEFDPAMQEILEQNEEVVPQENEKVANIASDANDSREKSYEDYSTNSEDLSEDAYESAKALEAAYFEEAAANNPANQIQAESHVQIKTKSDQIKVQDRTGGKSGSKSYAGKVMISFNLEGRKAHSLPNPGYTCENTGTVVVEIKVDESGAVKDAKYRALGSYNATECLINRAVQYAAKARFDFKKGGVQTGTIIYKFIGQ</sequence>
<keyword evidence="2" id="KW-0472">Membrane</keyword>
<evidence type="ECO:0000313" key="3">
    <source>
        <dbReference type="EMBL" id="PZE17251.1"/>
    </source>
</evidence>
<feature type="region of interest" description="Disordered" evidence="1">
    <location>
        <begin position="80"/>
        <end position="104"/>
    </location>
</feature>
<evidence type="ECO:0000256" key="1">
    <source>
        <dbReference type="SAM" id="MobiDB-lite"/>
    </source>
</evidence>
<dbReference type="OrthoDB" id="9786892at2"/>
<keyword evidence="2" id="KW-1133">Transmembrane helix</keyword>
<proteinExistence type="predicted"/>
<protein>
    <recommendedName>
        <fullName evidence="5">Energy transducer TonB</fullName>
    </recommendedName>
</protein>
<dbReference type="Proteomes" id="UP000249248">
    <property type="component" value="Unassembled WGS sequence"/>
</dbReference>
<evidence type="ECO:0000256" key="2">
    <source>
        <dbReference type="SAM" id="Phobius"/>
    </source>
</evidence>
<keyword evidence="4" id="KW-1185">Reference proteome</keyword>
<dbReference type="AlphaFoldDB" id="A0A2W1N2P0"/>
<dbReference type="RefSeq" id="WP_111062776.1">
    <property type="nucleotide sequence ID" value="NZ_JBHUCU010000016.1"/>
</dbReference>
<comment type="caution">
    <text evidence="3">The sequence shown here is derived from an EMBL/GenBank/DDBJ whole genome shotgun (WGS) entry which is preliminary data.</text>
</comment>
<keyword evidence="2" id="KW-0812">Transmembrane</keyword>